<keyword evidence="2" id="KW-0479">Metal-binding</keyword>
<reference evidence="7" key="1">
    <citation type="journal article" date="2020" name="mSystems">
        <title>Genome- and Community-Level Interaction Insights into Carbon Utilization and Element Cycling Functions of Hydrothermarchaeota in Hydrothermal Sediment.</title>
        <authorList>
            <person name="Zhou Z."/>
            <person name="Liu Y."/>
            <person name="Xu W."/>
            <person name="Pan J."/>
            <person name="Luo Z.H."/>
            <person name="Li M."/>
        </authorList>
    </citation>
    <scope>NUCLEOTIDE SEQUENCE [LARGE SCALE GENOMIC DNA]</scope>
    <source>
        <strain evidence="7">SpSt-1074</strain>
    </source>
</reference>
<dbReference type="PANTHER" id="PTHR10849:SF35">
    <property type="entry name" value="FORMATE HYDROGENLYASE SUBUNIT 6-RELATED"/>
    <property type="match status" value="1"/>
</dbReference>
<evidence type="ECO:0000256" key="2">
    <source>
        <dbReference type="ARBA" id="ARBA00022723"/>
    </source>
</evidence>
<dbReference type="GO" id="GO:0046872">
    <property type="term" value="F:metal ion binding"/>
    <property type="evidence" value="ECO:0007669"/>
    <property type="project" value="UniProtKB-KW"/>
</dbReference>
<dbReference type="InterPro" id="IPR017896">
    <property type="entry name" value="4Fe4S_Fe-S-bd"/>
</dbReference>
<feature type="domain" description="4Fe-4S ferredoxin-type" evidence="6">
    <location>
        <begin position="231"/>
        <end position="260"/>
    </location>
</feature>
<organism evidence="7">
    <name type="scientific">Caldiarchaeum subterraneum</name>
    <dbReference type="NCBI Taxonomy" id="311458"/>
    <lineage>
        <taxon>Archaea</taxon>
        <taxon>Nitrososphaerota</taxon>
        <taxon>Candidatus Caldarchaeales</taxon>
        <taxon>Candidatus Caldarchaeaceae</taxon>
        <taxon>Candidatus Caldarchaeum</taxon>
    </lineage>
</organism>
<evidence type="ECO:0000256" key="5">
    <source>
        <dbReference type="ARBA" id="ARBA00023014"/>
    </source>
</evidence>
<name>A0A7J3VU81_CALS0</name>
<dbReference type="InterPro" id="IPR017900">
    <property type="entry name" value="4Fe4S_Fe_S_CS"/>
</dbReference>
<dbReference type="PROSITE" id="PS00198">
    <property type="entry name" value="4FE4S_FER_1"/>
    <property type="match status" value="1"/>
</dbReference>
<dbReference type="GO" id="GO:0051539">
    <property type="term" value="F:4 iron, 4 sulfur cluster binding"/>
    <property type="evidence" value="ECO:0007669"/>
    <property type="project" value="UniProtKB-KW"/>
</dbReference>
<gene>
    <name evidence="7" type="ORF">ENM31_04330</name>
</gene>
<keyword evidence="1" id="KW-0004">4Fe-4S</keyword>
<keyword evidence="5" id="KW-0411">Iron-sulfur</keyword>
<dbReference type="Pfam" id="PF00037">
    <property type="entry name" value="Fer4"/>
    <property type="match status" value="1"/>
</dbReference>
<dbReference type="GO" id="GO:0016020">
    <property type="term" value="C:membrane"/>
    <property type="evidence" value="ECO:0007669"/>
    <property type="project" value="InterPro"/>
</dbReference>
<dbReference type="AlphaFoldDB" id="A0A7J3VU81"/>
<evidence type="ECO:0000313" key="7">
    <source>
        <dbReference type="EMBL" id="HHM44505.1"/>
    </source>
</evidence>
<proteinExistence type="predicted"/>
<sequence>MVFESVTRIVKPMIVAVKHLFSTPVTVKYPYEKIVNTTGEYYRYDPKAGIAYPGFKGRHILYLDKCTGCSLCDIACQNIAEAIIMVYGFNVSIKFGKEFMEGFRSGDKTAVEFVESLTNALYSGSRGKSFNSHPVQDVAWTDFRAIQPSEDGYAWKLNAEPVFAYRSEFIIESYLQEFFDRLKSAGWAEEAFEVQGADKEDEYHRFTKDRYQAVLAITKIDEKLPHNKKSYFPAVDYSRCVFCGFCVDACPFYALEMMPDYELSAMDRRSLLYSPKQLTKPGVSTAPAEIGWFEKLVMVLRGW</sequence>
<keyword evidence="3" id="KW-0677">Repeat</keyword>
<dbReference type="SUPFAM" id="SSF46548">
    <property type="entry name" value="alpha-helical ferredoxin"/>
    <property type="match status" value="1"/>
</dbReference>
<evidence type="ECO:0000256" key="1">
    <source>
        <dbReference type="ARBA" id="ARBA00022485"/>
    </source>
</evidence>
<evidence type="ECO:0000259" key="6">
    <source>
        <dbReference type="PROSITE" id="PS51379"/>
    </source>
</evidence>
<dbReference type="Gene3D" id="3.30.70.3270">
    <property type="match status" value="1"/>
</dbReference>
<feature type="domain" description="4Fe-4S ferredoxin-type" evidence="6">
    <location>
        <begin position="57"/>
        <end position="88"/>
    </location>
</feature>
<evidence type="ECO:0000256" key="3">
    <source>
        <dbReference type="ARBA" id="ARBA00022737"/>
    </source>
</evidence>
<comment type="caution">
    <text evidence="7">The sequence shown here is derived from an EMBL/GenBank/DDBJ whole genome shotgun (WGS) entry which is preliminary data.</text>
</comment>
<dbReference type="EMBL" id="DRXH01000150">
    <property type="protein sequence ID" value="HHM44505.1"/>
    <property type="molecule type" value="Genomic_DNA"/>
</dbReference>
<dbReference type="PANTHER" id="PTHR10849">
    <property type="entry name" value="NADH DEHYDROGENASE UBIQUINONE IRON-SULFUR PROTEIN 8, MITOCHONDRIAL"/>
    <property type="match status" value="1"/>
</dbReference>
<protein>
    <recommendedName>
        <fullName evidence="6">4Fe-4S ferredoxin-type domain-containing protein</fullName>
    </recommendedName>
</protein>
<dbReference type="GO" id="GO:0003954">
    <property type="term" value="F:NADH dehydrogenase activity"/>
    <property type="evidence" value="ECO:0007669"/>
    <property type="project" value="TreeGrafter"/>
</dbReference>
<accession>A0A7J3VU81</accession>
<dbReference type="GO" id="GO:0009060">
    <property type="term" value="P:aerobic respiration"/>
    <property type="evidence" value="ECO:0007669"/>
    <property type="project" value="TreeGrafter"/>
</dbReference>
<dbReference type="InterPro" id="IPR010226">
    <property type="entry name" value="NADH_quinone_OxRdtase_chainI"/>
</dbReference>
<evidence type="ECO:0000256" key="4">
    <source>
        <dbReference type="ARBA" id="ARBA00023004"/>
    </source>
</evidence>
<keyword evidence="4" id="KW-0408">Iron</keyword>
<dbReference type="PROSITE" id="PS51379">
    <property type="entry name" value="4FE4S_FER_2"/>
    <property type="match status" value="2"/>
</dbReference>